<evidence type="ECO:0008006" key="3">
    <source>
        <dbReference type="Google" id="ProtNLM"/>
    </source>
</evidence>
<accession>A0ABP9UHI0</accession>
<dbReference type="Proteomes" id="UP001423409">
    <property type="component" value="Unassembled WGS sequence"/>
</dbReference>
<comment type="caution">
    <text evidence="1">The sequence shown here is derived from an EMBL/GenBank/DDBJ whole genome shotgun (WGS) entry which is preliminary data.</text>
</comment>
<dbReference type="InterPro" id="IPR015943">
    <property type="entry name" value="WD40/YVTN_repeat-like_dom_sf"/>
</dbReference>
<name>A0ABP9UHI0_9DEIO</name>
<proteinExistence type="predicted"/>
<dbReference type="SUPFAM" id="SSF82171">
    <property type="entry name" value="DPP6 N-terminal domain-like"/>
    <property type="match status" value="1"/>
</dbReference>
<organism evidence="1 2">
    <name type="scientific">Deinococcus caeni</name>
    <dbReference type="NCBI Taxonomy" id="569127"/>
    <lineage>
        <taxon>Bacteria</taxon>
        <taxon>Thermotogati</taxon>
        <taxon>Deinococcota</taxon>
        <taxon>Deinococci</taxon>
        <taxon>Deinococcales</taxon>
        <taxon>Deinococcaceae</taxon>
        <taxon>Deinococcus</taxon>
    </lineage>
</organism>
<reference evidence="1 2" key="1">
    <citation type="submission" date="2024-02" db="EMBL/GenBank/DDBJ databases">
        <title>Deinococcus caeni NBRC 101312.</title>
        <authorList>
            <person name="Ichikawa N."/>
            <person name="Katano-Makiyama Y."/>
            <person name="Hidaka K."/>
        </authorList>
    </citation>
    <scope>NUCLEOTIDE SEQUENCE [LARGE SCALE GENOMIC DNA]</scope>
    <source>
        <strain evidence="1 2">NBRC 101312</strain>
    </source>
</reference>
<dbReference type="EMBL" id="BAABQU010000040">
    <property type="protein sequence ID" value="GAA5441210.1"/>
    <property type="molecule type" value="Genomic_DNA"/>
</dbReference>
<keyword evidence="2" id="KW-1185">Reference proteome</keyword>
<sequence length="596" mass="60182">MTFRVGVPFRSAALLTALLGTAAAGLGVGPGSGLSVPGPSGVTEARLTPEAGVVACLGERLLVLTPSGSLLRAVPTGTPCAGLSVSADGRAALTRDDAAGTVTVWRLADGVTTARLSAPQAAGAGLTADGAVLIGGPRGLERVDPVTSGRRTLDSAPVTALVTSPDGTHAVVGRPGRVQFIETTGAAVRSGHTCDDPCPVGTVGFGADGLSAAVQAGPQLIALRAGFPSTVVVREGRTLAGLPQRDGSVLTLEGDTRTGEVVRRDLLTGRRERILTVPGGPLRPVQISATGDMLGVGAAGLAVGPAGWATARRLPLPTLTAGGGTDPATGQPVALLPGGGLSVAGTFLTAPPAMAVQTMNRATWLLVTEGSGTNLAQLDGGKVRTVAPAGPATHLSVNHWGNAAVTWNDERLSVVSQKTGKVTATLRAPGQLGAARVTLSPDTTRVFVLPPQGDGFVALLANGKRFALPTAPGRRAADVQISGRGVLAFTAPDGTTDLYQPGNRVPYATVRAAPPARTLSPARFSPDSALLAVPAHDERGWRVDLVNAATGRVDARTPVLADPPSFIAWAADSRALTVGASRLDRLDSVTVFPLTD</sequence>
<dbReference type="Gene3D" id="2.130.10.10">
    <property type="entry name" value="YVTN repeat-like/Quinoprotein amine dehydrogenase"/>
    <property type="match status" value="2"/>
</dbReference>
<dbReference type="RefSeq" id="WP_345446315.1">
    <property type="nucleotide sequence ID" value="NZ_BAABQU010000040.1"/>
</dbReference>
<protein>
    <recommendedName>
        <fullName evidence="3">WD40 repeat domain-containing protein</fullName>
    </recommendedName>
</protein>
<gene>
    <name evidence="1" type="ORF">Dcae01_02745</name>
</gene>
<evidence type="ECO:0000313" key="2">
    <source>
        <dbReference type="Proteomes" id="UP001423409"/>
    </source>
</evidence>
<evidence type="ECO:0000313" key="1">
    <source>
        <dbReference type="EMBL" id="GAA5441210.1"/>
    </source>
</evidence>